<dbReference type="InterPro" id="IPR036390">
    <property type="entry name" value="WH_DNA-bd_sf"/>
</dbReference>
<proteinExistence type="inferred from homology"/>
<evidence type="ECO:0000313" key="6">
    <source>
        <dbReference type="Proteomes" id="UP001560685"/>
    </source>
</evidence>
<name>A0ABV3YZT2_9PROT</name>
<sequence length="128" mass="14528">MTDIKGTDPTKPELAILKRLWQAKEMSAREIHSEISPDFDWSYSTVRTVLERMTDKGLISKTAIDGVNIYEPQIGKVTMLSRMIADFSKRVLELDSTPATAFFSDSKLLSDDELEELQEVLRKAETES</sequence>
<keyword evidence="6" id="KW-1185">Reference proteome</keyword>
<evidence type="ECO:0000256" key="4">
    <source>
        <dbReference type="ARBA" id="ARBA00023163"/>
    </source>
</evidence>
<organism evidence="5 6">
    <name type="scientific">Hyphococcus lacteus</name>
    <dbReference type="NCBI Taxonomy" id="3143536"/>
    <lineage>
        <taxon>Bacteria</taxon>
        <taxon>Pseudomonadati</taxon>
        <taxon>Pseudomonadota</taxon>
        <taxon>Alphaproteobacteria</taxon>
        <taxon>Parvularculales</taxon>
        <taxon>Parvularculaceae</taxon>
        <taxon>Hyphococcus</taxon>
    </lineage>
</organism>
<dbReference type="InterPro" id="IPR036388">
    <property type="entry name" value="WH-like_DNA-bd_sf"/>
</dbReference>
<reference evidence="5 6" key="1">
    <citation type="submission" date="2024-05" db="EMBL/GenBank/DDBJ databases">
        <title>Three bacterial strains, DH-69, EH-24, and ECK-19 isolated from coastal sediments.</title>
        <authorList>
            <person name="Ye Y.-Q."/>
            <person name="Du Z.-J."/>
        </authorList>
    </citation>
    <scope>NUCLEOTIDE SEQUENCE [LARGE SCALE GENOMIC DNA]</scope>
    <source>
        <strain evidence="5 6">ECK-19</strain>
    </source>
</reference>
<comment type="similarity">
    <text evidence="1">Belongs to the BlaI transcriptional regulatory family.</text>
</comment>
<comment type="caution">
    <text evidence="5">The sequence shown here is derived from an EMBL/GenBank/DDBJ whole genome shotgun (WGS) entry which is preliminary data.</text>
</comment>
<dbReference type="Pfam" id="PF03965">
    <property type="entry name" value="Penicillinase_R"/>
    <property type="match status" value="1"/>
</dbReference>
<evidence type="ECO:0000256" key="1">
    <source>
        <dbReference type="ARBA" id="ARBA00011046"/>
    </source>
</evidence>
<keyword evidence="2" id="KW-0805">Transcription regulation</keyword>
<evidence type="ECO:0000256" key="2">
    <source>
        <dbReference type="ARBA" id="ARBA00023015"/>
    </source>
</evidence>
<evidence type="ECO:0000313" key="5">
    <source>
        <dbReference type="EMBL" id="MEX6632045.1"/>
    </source>
</evidence>
<dbReference type="InterPro" id="IPR005650">
    <property type="entry name" value="BlaI_family"/>
</dbReference>
<evidence type="ECO:0000256" key="3">
    <source>
        <dbReference type="ARBA" id="ARBA00023125"/>
    </source>
</evidence>
<dbReference type="Gene3D" id="1.10.10.10">
    <property type="entry name" value="Winged helix-like DNA-binding domain superfamily/Winged helix DNA-binding domain"/>
    <property type="match status" value="1"/>
</dbReference>
<keyword evidence="4" id="KW-0804">Transcription</keyword>
<accession>A0ABV3YZT2</accession>
<keyword evidence="3" id="KW-0238">DNA-binding</keyword>
<dbReference type="SUPFAM" id="SSF46785">
    <property type="entry name" value="Winged helix' DNA-binding domain"/>
    <property type="match status" value="1"/>
</dbReference>
<dbReference type="EMBL" id="JBEHZE010000001">
    <property type="protein sequence ID" value="MEX6632045.1"/>
    <property type="molecule type" value="Genomic_DNA"/>
</dbReference>
<dbReference type="Proteomes" id="UP001560685">
    <property type="component" value="Unassembled WGS sequence"/>
</dbReference>
<dbReference type="PIRSF" id="PIRSF019455">
    <property type="entry name" value="CopR_AtkY"/>
    <property type="match status" value="1"/>
</dbReference>
<protein>
    <submittedName>
        <fullName evidence="5">BlaI/MecI/CopY family transcriptional regulator</fullName>
    </submittedName>
</protein>
<dbReference type="RefSeq" id="WP_369311737.1">
    <property type="nucleotide sequence ID" value="NZ_JBEHZE010000001.1"/>
</dbReference>
<gene>
    <name evidence="5" type="ORF">ABFZ84_00650</name>
</gene>